<keyword evidence="4" id="KW-1185">Reference proteome</keyword>
<feature type="region of interest" description="Disordered" evidence="1">
    <location>
        <begin position="149"/>
        <end position="173"/>
    </location>
</feature>
<evidence type="ECO:0000313" key="4">
    <source>
        <dbReference type="Proteomes" id="UP001239267"/>
    </source>
</evidence>
<protein>
    <submittedName>
        <fullName evidence="3">Carbon monoxide dehydrogenase subunit G</fullName>
    </submittedName>
</protein>
<dbReference type="PANTHER" id="PTHR33824">
    <property type="entry name" value="POLYKETIDE CYCLASE/DEHYDRASE AND LIPID TRANSPORT SUPERFAMILY PROTEIN"/>
    <property type="match status" value="1"/>
</dbReference>
<sequence>MSTKVEKRILVNVPVSTAYNQWTQFEEFPHFMGGVKSVTQLSDDRLEWVAEIGGVRRQWEAKILEQIPDRRVAWAATEGATNAGAVDFEDVGGGQTSLRLTLEYEPEGIVEKVGDKLNVVDRQAESDLQKFKAFIEDEGYASGAWRGSVNAGTTVGTPGVEHAGASRGDSGKAGISGKVAAGVGIAAAAGAAAAMAAGSNKDDAETRDVTVTQTTPAVPAEPVVPAEPLTTGATTGSAYPGTGTTDTTTAGTTSGAGSSGSVADLGDDRIGHAFDQTNGLVDTTGESDETAAGENLSAGERRGDDRNADGGLPPVGGNLGGH</sequence>
<feature type="compositionally biased region" description="Low complexity" evidence="1">
    <location>
        <begin position="209"/>
        <end position="230"/>
    </location>
</feature>
<dbReference type="AlphaFoldDB" id="A0AAJ1SVE8"/>
<dbReference type="PANTHER" id="PTHR33824:SF7">
    <property type="entry name" value="POLYKETIDE CYCLASE_DEHYDRASE AND LIPID TRANSPORT SUPERFAMILY PROTEIN"/>
    <property type="match status" value="1"/>
</dbReference>
<proteinExistence type="predicted"/>
<organism evidence="3 4">
    <name type="scientific">Pseudarthrobacter niigatensis</name>
    <dbReference type="NCBI Taxonomy" id="369935"/>
    <lineage>
        <taxon>Bacteria</taxon>
        <taxon>Bacillati</taxon>
        <taxon>Actinomycetota</taxon>
        <taxon>Actinomycetes</taxon>
        <taxon>Micrococcales</taxon>
        <taxon>Micrococcaceae</taxon>
        <taxon>Pseudarthrobacter</taxon>
    </lineage>
</organism>
<accession>A0AAJ1SVE8</accession>
<feature type="compositionally biased region" description="Gly residues" evidence="1">
    <location>
        <begin position="313"/>
        <end position="322"/>
    </location>
</feature>
<feature type="compositionally biased region" description="Basic and acidic residues" evidence="1">
    <location>
        <begin position="299"/>
        <end position="308"/>
    </location>
</feature>
<dbReference type="InterPro" id="IPR005031">
    <property type="entry name" value="COQ10_START"/>
</dbReference>
<dbReference type="SUPFAM" id="SSF55961">
    <property type="entry name" value="Bet v1-like"/>
    <property type="match status" value="1"/>
</dbReference>
<dbReference type="Pfam" id="PF03364">
    <property type="entry name" value="Polyketide_cyc"/>
    <property type="match status" value="1"/>
</dbReference>
<dbReference type="EMBL" id="JAUSTB010000003">
    <property type="protein sequence ID" value="MDQ0145431.1"/>
    <property type="molecule type" value="Genomic_DNA"/>
</dbReference>
<dbReference type="Proteomes" id="UP001239267">
    <property type="component" value="Unassembled WGS sequence"/>
</dbReference>
<evidence type="ECO:0000313" key="3">
    <source>
        <dbReference type="EMBL" id="MDQ0145431.1"/>
    </source>
</evidence>
<dbReference type="InterPro" id="IPR023393">
    <property type="entry name" value="START-like_dom_sf"/>
</dbReference>
<gene>
    <name evidence="3" type="ORF">J2T23_001321</name>
</gene>
<feature type="region of interest" description="Disordered" evidence="1">
    <location>
        <begin position="199"/>
        <end position="322"/>
    </location>
</feature>
<evidence type="ECO:0000256" key="1">
    <source>
        <dbReference type="SAM" id="MobiDB-lite"/>
    </source>
</evidence>
<name>A0AAJ1SVE8_9MICC</name>
<feature type="compositionally biased region" description="Low complexity" evidence="1">
    <location>
        <begin position="241"/>
        <end position="264"/>
    </location>
</feature>
<dbReference type="InterPro" id="IPR047137">
    <property type="entry name" value="ORF3"/>
</dbReference>
<comment type="caution">
    <text evidence="3">The sequence shown here is derived from an EMBL/GenBank/DDBJ whole genome shotgun (WGS) entry which is preliminary data.</text>
</comment>
<dbReference type="Gene3D" id="3.30.530.20">
    <property type="match status" value="1"/>
</dbReference>
<evidence type="ECO:0000259" key="2">
    <source>
        <dbReference type="Pfam" id="PF03364"/>
    </source>
</evidence>
<dbReference type="CDD" id="cd07817">
    <property type="entry name" value="SRPBCC_8"/>
    <property type="match status" value="1"/>
</dbReference>
<dbReference type="RefSeq" id="WP_141159216.1">
    <property type="nucleotide sequence ID" value="NZ_JAUSTB010000003.1"/>
</dbReference>
<feature type="domain" description="Coenzyme Q-binding protein COQ10 START" evidence="2">
    <location>
        <begin position="11"/>
        <end position="130"/>
    </location>
</feature>
<reference evidence="3 4" key="1">
    <citation type="submission" date="2023-07" db="EMBL/GenBank/DDBJ databases">
        <title>Sorghum-associated microbial communities from plants grown in Nebraska, USA.</title>
        <authorList>
            <person name="Schachtman D."/>
        </authorList>
    </citation>
    <scope>NUCLEOTIDE SEQUENCE [LARGE SCALE GENOMIC DNA]</scope>
    <source>
        <strain evidence="3 4">DS1001</strain>
    </source>
</reference>